<feature type="domain" description="Rv2993c-like N-terminal" evidence="3">
    <location>
        <begin position="5"/>
        <end position="54"/>
    </location>
</feature>
<dbReference type="GO" id="GO:0019752">
    <property type="term" value="P:carboxylic acid metabolic process"/>
    <property type="evidence" value="ECO:0007669"/>
    <property type="project" value="UniProtKB-ARBA"/>
</dbReference>
<dbReference type="GO" id="GO:0018773">
    <property type="term" value="F:acetylpyruvate hydrolase activity"/>
    <property type="evidence" value="ECO:0007669"/>
    <property type="project" value="TreeGrafter"/>
</dbReference>
<evidence type="ECO:0000256" key="1">
    <source>
        <dbReference type="ARBA" id="ARBA00022723"/>
    </source>
</evidence>
<dbReference type="eggNOG" id="COG0179">
    <property type="taxonomic scope" value="Bacteria"/>
</dbReference>
<gene>
    <name evidence="4" type="ordered locus">Taci_1422</name>
</gene>
<dbReference type="GO" id="GO:0046872">
    <property type="term" value="F:metal ion binding"/>
    <property type="evidence" value="ECO:0007669"/>
    <property type="project" value="UniProtKB-KW"/>
</dbReference>
<dbReference type="InterPro" id="IPR036663">
    <property type="entry name" value="Fumarylacetoacetase_C_sf"/>
</dbReference>
<dbReference type="STRING" id="525903.Taci_1422"/>
<keyword evidence="1" id="KW-0479">Metal-binding</keyword>
<dbReference type="EnsemblBacteria" id="ACZ19652">
    <property type="protein sequence ID" value="ACZ19652"/>
    <property type="gene ID" value="Taci_1422"/>
</dbReference>
<protein>
    <submittedName>
        <fullName evidence="4">5-carboxymethyl-2-hydroxymuconateDelta-isomerase</fullName>
        <ecNumber evidence="4">5.3.3.10</ecNumber>
    </submittedName>
</protein>
<organism evidence="4 5">
    <name type="scientific">Thermanaerovibrio acidaminovorans (strain ATCC 49978 / DSM 6589 / Su883)</name>
    <name type="common">Selenomonas acidaminovorans</name>
    <dbReference type="NCBI Taxonomy" id="525903"/>
    <lineage>
        <taxon>Bacteria</taxon>
        <taxon>Thermotogati</taxon>
        <taxon>Synergistota</taxon>
        <taxon>Synergistia</taxon>
        <taxon>Synergistales</taxon>
        <taxon>Synergistaceae</taxon>
        <taxon>Thermanaerovibrio</taxon>
    </lineage>
</organism>
<name>D1B6L1_THEAS</name>
<dbReference type="FunFam" id="3.90.850.10:FF:000002">
    <property type="entry name" value="2-hydroxyhepta-2,4-diene-1,7-dioate isomerase"/>
    <property type="match status" value="1"/>
</dbReference>
<dbReference type="PANTHER" id="PTHR11820:SF7">
    <property type="entry name" value="ACYLPYRUVASE FAHD1, MITOCHONDRIAL"/>
    <property type="match status" value="1"/>
</dbReference>
<dbReference type="Pfam" id="PF01557">
    <property type="entry name" value="FAA_hydrolase"/>
    <property type="match status" value="1"/>
</dbReference>
<keyword evidence="5" id="KW-1185">Reference proteome</keyword>
<evidence type="ECO:0000259" key="2">
    <source>
        <dbReference type="Pfam" id="PF01557"/>
    </source>
</evidence>
<evidence type="ECO:0000259" key="3">
    <source>
        <dbReference type="Pfam" id="PF10370"/>
    </source>
</evidence>
<dbReference type="GO" id="GO:0008704">
    <property type="term" value="F:5-carboxymethyl-2-hydroxymuconate delta-isomerase activity"/>
    <property type="evidence" value="ECO:0007669"/>
    <property type="project" value="UniProtKB-EC"/>
</dbReference>
<sequence length="258" mass="28848">MEDLRFCRFMMEDRTPRFGLIRGQVVHQVSSDPFGPMEETGLRVPLEEVRLLPPVTPPYVYCVGRNYVEHAEELGNRVPEEPLIFMKPGTCVVGPQDPVRIPPWVGRVDYEGELAVVIRRRCRNVSEEEALDFVLGYTGFNDVTARDLQRSDGQWTRAKGFDTFGPLGPCLRLVRDWRELGDLVTRLNGRQVQLGQFRRMAFPVERIIAHVSRFATLMPGDVIATGTPAGVGPLSPGDRVEVEIGGVGCLSNPCEADL</sequence>
<evidence type="ECO:0000313" key="4">
    <source>
        <dbReference type="EMBL" id="ACZ19652.1"/>
    </source>
</evidence>
<dbReference type="Pfam" id="PF10370">
    <property type="entry name" value="Rv2993c-like_N"/>
    <property type="match status" value="1"/>
</dbReference>
<dbReference type="RefSeq" id="WP_012870163.1">
    <property type="nucleotide sequence ID" value="NC_013522.1"/>
</dbReference>
<dbReference type="InterPro" id="IPR018833">
    <property type="entry name" value="Rv2993c-like_N"/>
</dbReference>
<feature type="domain" description="Fumarylacetoacetase-like C-terminal" evidence="2">
    <location>
        <begin position="60"/>
        <end position="253"/>
    </location>
</feature>
<dbReference type="EC" id="5.3.3.10" evidence="4"/>
<dbReference type="KEGG" id="tai:Taci_1422"/>
<dbReference type="Gene3D" id="2.30.30.370">
    <property type="entry name" value="FAH"/>
    <property type="match status" value="1"/>
</dbReference>
<keyword evidence="4" id="KW-0413">Isomerase</keyword>
<accession>D1B6L1</accession>
<dbReference type="Gene3D" id="3.90.850.10">
    <property type="entry name" value="Fumarylacetoacetase-like, C-terminal domain"/>
    <property type="match status" value="1"/>
</dbReference>
<dbReference type="OrthoDB" id="9805307at2"/>
<dbReference type="PANTHER" id="PTHR11820">
    <property type="entry name" value="ACYLPYRUVASE"/>
    <property type="match status" value="1"/>
</dbReference>
<reference evidence="4 5" key="1">
    <citation type="journal article" date="2009" name="Stand. Genomic Sci.">
        <title>Complete genome sequence of Thermanaerovibrio acidaminovorans type strain (Su883).</title>
        <authorList>
            <person name="Chovatia M."/>
            <person name="Sikorski J."/>
            <person name="Schroder M."/>
            <person name="Lapidus A."/>
            <person name="Nolan M."/>
            <person name="Tice H."/>
            <person name="Glavina Del Rio T."/>
            <person name="Copeland A."/>
            <person name="Cheng J.F."/>
            <person name="Lucas S."/>
            <person name="Chen F."/>
            <person name="Bruce D."/>
            <person name="Goodwin L."/>
            <person name="Pitluck S."/>
            <person name="Ivanova N."/>
            <person name="Mavromatis K."/>
            <person name="Ovchinnikova G."/>
            <person name="Pati A."/>
            <person name="Chen A."/>
            <person name="Palaniappan K."/>
            <person name="Land M."/>
            <person name="Hauser L."/>
            <person name="Chang Y.J."/>
            <person name="Jeffries C.D."/>
            <person name="Chain P."/>
            <person name="Saunders E."/>
            <person name="Detter J.C."/>
            <person name="Brettin T."/>
            <person name="Rohde M."/>
            <person name="Goker M."/>
            <person name="Spring S."/>
            <person name="Bristow J."/>
            <person name="Markowitz V."/>
            <person name="Hugenholtz P."/>
            <person name="Kyrpides N.C."/>
            <person name="Klenk H.P."/>
            <person name="Eisen J.A."/>
        </authorList>
    </citation>
    <scope>NUCLEOTIDE SEQUENCE [LARGE SCALE GENOMIC DNA]</scope>
    <source>
        <strain evidence="5">ATCC 49978 / DSM 6589 / Su883</strain>
    </source>
</reference>
<dbReference type="Proteomes" id="UP000002030">
    <property type="component" value="Chromosome"/>
</dbReference>
<dbReference type="HOGENOM" id="CLU_028458_4_2_0"/>
<evidence type="ECO:0000313" key="5">
    <source>
        <dbReference type="Proteomes" id="UP000002030"/>
    </source>
</evidence>
<dbReference type="EMBL" id="CP001818">
    <property type="protein sequence ID" value="ACZ19652.1"/>
    <property type="molecule type" value="Genomic_DNA"/>
</dbReference>
<dbReference type="InterPro" id="IPR011234">
    <property type="entry name" value="Fumarylacetoacetase-like_C"/>
</dbReference>
<dbReference type="SUPFAM" id="SSF56529">
    <property type="entry name" value="FAH"/>
    <property type="match status" value="1"/>
</dbReference>
<dbReference type="AlphaFoldDB" id="D1B6L1"/>
<proteinExistence type="predicted"/>